<dbReference type="STRING" id="649639.Bcell_2042"/>
<dbReference type="HOGENOM" id="CLU_200967_0_0_9"/>
<dbReference type="RefSeq" id="WP_013488640.1">
    <property type="nucleotide sequence ID" value="NC_014829.1"/>
</dbReference>
<organism evidence="1 2">
    <name type="scientific">Evansella cellulosilytica (strain ATCC 21833 / DSM 2522 / FERM P-1141 / JCM 9156 / N-4)</name>
    <name type="common">Bacillus cellulosilyticus</name>
    <dbReference type="NCBI Taxonomy" id="649639"/>
    <lineage>
        <taxon>Bacteria</taxon>
        <taxon>Bacillati</taxon>
        <taxon>Bacillota</taxon>
        <taxon>Bacilli</taxon>
        <taxon>Bacillales</taxon>
        <taxon>Bacillaceae</taxon>
        <taxon>Evansella</taxon>
    </lineage>
</organism>
<reference evidence="1" key="1">
    <citation type="submission" date="2010-12" db="EMBL/GenBank/DDBJ databases">
        <title>Complete sequence of Bacillus cellulosilyticus DSM 2522.</title>
        <authorList>
            <consortium name="US DOE Joint Genome Institute"/>
            <person name="Lucas S."/>
            <person name="Copeland A."/>
            <person name="Lapidus A."/>
            <person name="Cheng J.-F."/>
            <person name="Bruce D."/>
            <person name="Goodwin L."/>
            <person name="Pitluck S."/>
            <person name="Chertkov O."/>
            <person name="Detter J.C."/>
            <person name="Han C."/>
            <person name="Tapia R."/>
            <person name="Land M."/>
            <person name="Hauser L."/>
            <person name="Jeffries C."/>
            <person name="Kyrpides N."/>
            <person name="Ivanova N."/>
            <person name="Mikhailova N."/>
            <person name="Brumm P."/>
            <person name="Mead D."/>
            <person name="Woyke T."/>
        </authorList>
    </citation>
    <scope>NUCLEOTIDE SEQUENCE [LARGE SCALE GENOMIC DNA]</scope>
    <source>
        <strain evidence="1">DSM 2522</strain>
    </source>
</reference>
<proteinExistence type="predicted"/>
<gene>
    <name evidence="1" type="ordered locus">Bcell_2042</name>
</gene>
<evidence type="ECO:0000313" key="1">
    <source>
        <dbReference type="EMBL" id="ADU30304.1"/>
    </source>
</evidence>
<dbReference type="EMBL" id="CP002394">
    <property type="protein sequence ID" value="ADU30304.1"/>
    <property type="molecule type" value="Genomic_DNA"/>
</dbReference>
<sequence length="73" mass="8343">MEEQDKEKEIEIEKPPVEIGETVTITKGEYKGEDAKVIAVYTNSIAVELNKMQKDGTLARTVFSHKEYKLKKN</sequence>
<keyword evidence="2" id="KW-1185">Reference proteome</keyword>
<dbReference type="eggNOG" id="ENOG5030DE1">
    <property type="taxonomic scope" value="Bacteria"/>
</dbReference>
<dbReference type="InterPro" id="IPR014722">
    <property type="entry name" value="Rib_uL2_dom2"/>
</dbReference>
<dbReference type="AlphaFoldDB" id="E6U0Z2"/>
<accession>E6U0Z2</accession>
<protein>
    <recommendedName>
        <fullName evidence="3">KOW domain-containing protein</fullName>
    </recommendedName>
</protein>
<dbReference type="KEGG" id="bco:Bcell_2042"/>
<dbReference type="SUPFAM" id="SSF50104">
    <property type="entry name" value="Translation proteins SH3-like domain"/>
    <property type="match status" value="1"/>
</dbReference>
<name>E6U0Z2_EVAC2</name>
<dbReference type="Gene3D" id="2.30.30.30">
    <property type="match status" value="1"/>
</dbReference>
<dbReference type="OrthoDB" id="2887719at2"/>
<evidence type="ECO:0008006" key="3">
    <source>
        <dbReference type="Google" id="ProtNLM"/>
    </source>
</evidence>
<dbReference type="InterPro" id="IPR008991">
    <property type="entry name" value="Translation_prot_SH3-like_sf"/>
</dbReference>
<dbReference type="Pfam" id="PF09953">
    <property type="entry name" value="DUF2187"/>
    <property type="match status" value="1"/>
</dbReference>
<evidence type="ECO:0000313" key="2">
    <source>
        <dbReference type="Proteomes" id="UP000001401"/>
    </source>
</evidence>
<dbReference type="InterPro" id="IPR018690">
    <property type="entry name" value="DUF2187"/>
</dbReference>
<dbReference type="Proteomes" id="UP000001401">
    <property type="component" value="Chromosome"/>
</dbReference>